<dbReference type="Pfam" id="PF07690">
    <property type="entry name" value="MFS_1"/>
    <property type="match status" value="1"/>
</dbReference>
<dbReference type="SUPFAM" id="SSF103473">
    <property type="entry name" value="MFS general substrate transporter"/>
    <property type="match status" value="1"/>
</dbReference>
<dbReference type="PROSITE" id="PS00216">
    <property type="entry name" value="SUGAR_TRANSPORT_1"/>
    <property type="match status" value="1"/>
</dbReference>
<dbReference type="PANTHER" id="PTHR24064">
    <property type="entry name" value="SOLUTE CARRIER FAMILY 22 MEMBER"/>
    <property type="match status" value="1"/>
</dbReference>
<dbReference type="GO" id="GO:0022857">
    <property type="term" value="F:transmembrane transporter activity"/>
    <property type="evidence" value="ECO:0007669"/>
    <property type="project" value="InterPro"/>
</dbReference>
<evidence type="ECO:0000313" key="9">
    <source>
        <dbReference type="WBParaSite" id="GPUH_0002552401-mRNA-1"/>
    </source>
</evidence>
<dbReference type="InterPro" id="IPR011701">
    <property type="entry name" value="MFS"/>
</dbReference>
<evidence type="ECO:0000256" key="1">
    <source>
        <dbReference type="ARBA" id="ARBA00004141"/>
    </source>
</evidence>
<feature type="domain" description="Major facilitator superfamily (MFS) profile" evidence="6">
    <location>
        <begin position="1"/>
        <end position="132"/>
    </location>
</feature>
<accession>A0A183EX03</accession>
<proteinExistence type="predicted"/>
<gene>
    <name evidence="7" type="ORF">GPUH_LOCUS25494</name>
</gene>
<reference evidence="9" key="1">
    <citation type="submission" date="2016-06" db="UniProtKB">
        <authorList>
            <consortium name="WormBaseParasite"/>
        </authorList>
    </citation>
    <scope>IDENTIFICATION</scope>
</reference>
<dbReference type="Gene3D" id="1.20.1250.20">
    <property type="entry name" value="MFS general substrate transporter like domains"/>
    <property type="match status" value="1"/>
</dbReference>
<evidence type="ECO:0000256" key="4">
    <source>
        <dbReference type="ARBA" id="ARBA00023136"/>
    </source>
</evidence>
<dbReference type="InterPro" id="IPR036259">
    <property type="entry name" value="MFS_trans_sf"/>
</dbReference>
<dbReference type="Proteomes" id="UP000271098">
    <property type="component" value="Unassembled WGS sequence"/>
</dbReference>
<evidence type="ECO:0000313" key="7">
    <source>
        <dbReference type="EMBL" id="VDN44276.1"/>
    </source>
</evidence>
<keyword evidence="8" id="KW-1185">Reference proteome</keyword>
<sequence length="132" mass="14674">MIGAIVAGNLADIYGRKKILLIGTAGLLTSLLATSFAPSFGVFTFLRFLDMIFTGGKHCVSNPYFMENLPDKHRMWMATVVTYSPNYIIMALIAKLCEDWKTLSRVAAAITLLPLIMLPYAFLRCSCVKMKN</sequence>
<dbReference type="InterPro" id="IPR005829">
    <property type="entry name" value="Sugar_transporter_CS"/>
</dbReference>
<protein>
    <submittedName>
        <fullName evidence="9">MFS domain-containing protein</fullName>
    </submittedName>
</protein>
<evidence type="ECO:0000256" key="3">
    <source>
        <dbReference type="ARBA" id="ARBA00022989"/>
    </source>
</evidence>
<evidence type="ECO:0000256" key="5">
    <source>
        <dbReference type="SAM" id="Phobius"/>
    </source>
</evidence>
<dbReference type="InterPro" id="IPR020846">
    <property type="entry name" value="MFS_dom"/>
</dbReference>
<dbReference type="GO" id="GO:0016020">
    <property type="term" value="C:membrane"/>
    <property type="evidence" value="ECO:0007669"/>
    <property type="project" value="UniProtKB-SubCell"/>
</dbReference>
<keyword evidence="4 5" id="KW-0472">Membrane</keyword>
<feature type="transmembrane region" description="Helical" evidence="5">
    <location>
        <begin position="19"/>
        <end position="46"/>
    </location>
</feature>
<reference evidence="7 8" key="2">
    <citation type="submission" date="2018-11" db="EMBL/GenBank/DDBJ databases">
        <authorList>
            <consortium name="Pathogen Informatics"/>
        </authorList>
    </citation>
    <scope>NUCLEOTIDE SEQUENCE [LARGE SCALE GENOMIC DNA]</scope>
</reference>
<evidence type="ECO:0000313" key="8">
    <source>
        <dbReference type="Proteomes" id="UP000271098"/>
    </source>
</evidence>
<dbReference type="WBParaSite" id="GPUH_0002552401-mRNA-1">
    <property type="protein sequence ID" value="GPUH_0002552401-mRNA-1"/>
    <property type="gene ID" value="GPUH_0002552401"/>
</dbReference>
<comment type="subcellular location">
    <subcellularLocation>
        <location evidence="1">Membrane</location>
        <topology evidence="1">Multi-pass membrane protein</topology>
    </subcellularLocation>
</comment>
<evidence type="ECO:0000259" key="6">
    <source>
        <dbReference type="PROSITE" id="PS50850"/>
    </source>
</evidence>
<feature type="transmembrane region" description="Helical" evidence="5">
    <location>
        <begin position="106"/>
        <end position="123"/>
    </location>
</feature>
<name>A0A183EX03_9BILA</name>
<dbReference type="AlphaFoldDB" id="A0A183EX03"/>
<dbReference type="EMBL" id="UYRT01105436">
    <property type="protein sequence ID" value="VDN44276.1"/>
    <property type="molecule type" value="Genomic_DNA"/>
</dbReference>
<feature type="transmembrane region" description="Helical" evidence="5">
    <location>
        <begin position="75"/>
        <end position="94"/>
    </location>
</feature>
<dbReference type="OrthoDB" id="5834569at2759"/>
<keyword evidence="3 5" id="KW-1133">Transmembrane helix</keyword>
<keyword evidence="2 5" id="KW-0812">Transmembrane</keyword>
<evidence type="ECO:0000256" key="2">
    <source>
        <dbReference type="ARBA" id="ARBA00022692"/>
    </source>
</evidence>
<organism evidence="9">
    <name type="scientific">Gongylonema pulchrum</name>
    <dbReference type="NCBI Taxonomy" id="637853"/>
    <lineage>
        <taxon>Eukaryota</taxon>
        <taxon>Metazoa</taxon>
        <taxon>Ecdysozoa</taxon>
        <taxon>Nematoda</taxon>
        <taxon>Chromadorea</taxon>
        <taxon>Rhabditida</taxon>
        <taxon>Spirurina</taxon>
        <taxon>Spiruromorpha</taxon>
        <taxon>Spiruroidea</taxon>
        <taxon>Gongylonematidae</taxon>
        <taxon>Gongylonema</taxon>
    </lineage>
</organism>
<dbReference type="PROSITE" id="PS50850">
    <property type="entry name" value="MFS"/>
    <property type="match status" value="1"/>
</dbReference>